<accession>A0A5C1NMC7</accession>
<dbReference type="Pfam" id="PF09982">
    <property type="entry name" value="LpxR"/>
    <property type="match status" value="1"/>
</dbReference>
<organism evidence="1 2">
    <name type="scientific">Halomonas binhaiensis</name>
    <dbReference type="NCBI Taxonomy" id="2562282"/>
    <lineage>
        <taxon>Bacteria</taxon>
        <taxon>Pseudomonadati</taxon>
        <taxon>Pseudomonadota</taxon>
        <taxon>Gammaproteobacteria</taxon>
        <taxon>Oceanospirillales</taxon>
        <taxon>Halomonadaceae</taxon>
        <taxon>Halomonas</taxon>
    </lineage>
</organism>
<dbReference type="KEGG" id="hbh:E4T21_01485"/>
<evidence type="ECO:0000313" key="1">
    <source>
        <dbReference type="EMBL" id="QEM83861.1"/>
    </source>
</evidence>
<dbReference type="EMBL" id="CP038437">
    <property type="protein sequence ID" value="QEM83861.1"/>
    <property type="molecule type" value="Genomic_DNA"/>
</dbReference>
<name>A0A5C1NMC7_9GAMM</name>
<dbReference type="OrthoDB" id="9776275at2"/>
<dbReference type="InterPro" id="IPR037107">
    <property type="entry name" value="Put_OMP_sf"/>
</dbReference>
<evidence type="ECO:0000313" key="2">
    <source>
        <dbReference type="Proteomes" id="UP000324285"/>
    </source>
</evidence>
<gene>
    <name evidence="1" type="ORF">E4T21_01485</name>
</gene>
<sequence>MVLALVGLWGAQAHADGVASLKVENDIFAGSSDGHYSNGIEASWAFVPESDHWTRKMGERLTGIPAEEWELAAWRLSQQMYTPIDISRSDLVEDDRPYAGLLYGGVSLFDEQQHERWRQLTGVHVDVGWVGPASLAEPTQKGIHKITDSDEPEGWSHQLDFEPIVNLAMKRGWIAKRQLAGLEVDTGPSAGFALGNLYTYVSAGFGARIGQGLERSYSIPAVAPAATGQSWFRSGSDFAWYVFANFEGRYMAHNLLLDGNTFEDSHSVEREPWVGDAQAGVTMTWQDWQLSLTNVWRTREFEGQDRHDEFGSIQLSWQY</sequence>
<proteinExistence type="predicted"/>
<keyword evidence="2" id="KW-1185">Reference proteome</keyword>
<protein>
    <submittedName>
        <fullName evidence="1">Lipid A deacylase LpxR family protein</fullName>
    </submittedName>
</protein>
<dbReference type="InterPro" id="IPR018707">
    <property type="entry name" value="LpxR"/>
</dbReference>
<dbReference type="AlphaFoldDB" id="A0A5C1NMC7"/>
<dbReference type="Gene3D" id="2.40.128.140">
    <property type="entry name" value="Outer membrane protein"/>
    <property type="match status" value="1"/>
</dbReference>
<reference evidence="1" key="1">
    <citation type="submission" date="2021-02" db="EMBL/GenBank/DDBJ databases">
        <title>Strain Y2R2, a novel species of the genus Halomonas.</title>
        <authorList>
            <person name="Huang H."/>
        </authorList>
    </citation>
    <scope>NUCLEOTIDE SEQUENCE</scope>
    <source>
        <strain evidence="1">Y2R2</strain>
    </source>
</reference>
<dbReference type="Proteomes" id="UP000324285">
    <property type="component" value="Chromosome"/>
</dbReference>